<sequence>MMKQSEILLTGKTRNTTNLRNSGPVSLENGSMKENIESYCKLLSLGSVMDNYETAAMDAVKTKISYQEYLYKLER</sequence>
<evidence type="ECO:0000313" key="1">
    <source>
        <dbReference type="EMBL" id="PUE63387.1"/>
    </source>
</evidence>
<evidence type="ECO:0000313" key="2">
    <source>
        <dbReference type="Proteomes" id="UP000251135"/>
    </source>
</evidence>
<reference evidence="1 2" key="1">
    <citation type="submission" date="2017-02" db="EMBL/GenBank/DDBJ databases">
        <title>Arcobacter caeni sp. nov, a new Arcobacter species isolated from reclaimed water.</title>
        <authorList>
            <person name="Figueras M.J."/>
            <person name="Perez-Cataluna A."/>
            <person name="Salas-Masso N."/>
        </authorList>
    </citation>
    <scope>NUCLEOTIDE SEQUENCE [LARGE SCALE GENOMIC DNA]</scope>
    <source>
        <strain evidence="1 2">RW17-10</strain>
    </source>
</reference>
<dbReference type="EMBL" id="MUXE01000024">
    <property type="protein sequence ID" value="PUE63387.1"/>
    <property type="molecule type" value="Genomic_DNA"/>
</dbReference>
<accession>A0A363CX82</accession>
<dbReference type="AlphaFoldDB" id="A0A363CX82"/>
<gene>
    <name evidence="1" type="ORF">B0174_11380</name>
</gene>
<dbReference type="OrthoDB" id="8150723at2"/>
<keyword evidence="2" id="KW-1185">Reference proteome</keyword>
<dbReference type="RefSeq" id="WP_108561075.1">
    <property type="nucleotide sequence ID" value="NZ_MUXE01000024.1"/>
</dbReference>
<organism evidence="1 2">
    <name type="scientific">Arcobacter caeni</name>
    <dbReference type="NCBI Taxonomy" id="1912877"/>
    <lineage>
        <taxon>Bacteria</taxon>
        <taxon>Pseudomonadati</taxon>
        <taxon>Campylobacterota</taxon>
        <taxon>Epsilonproteobacteria</taxon>
        <taxon>Campylobacterales</taxon>
        <taxon>Arcobacteraceae</taxon>
        <taxon>Arcobacter</taxon>
    </lineage>
</organism>
<dbReference type="Proteomes" id="UP000251135">
    <property type="component" value="Unassembled WGS sequence"/>
</dbReference>
<protein>
    <submittedName>
        <fullName evidence="1">Uncharacterized protein</fullName>
    </submittedName>
</protein>
<comment type="caution">
    <text evidence="1">The sequence shown here is derived from an EMBL/GenBank/DDBJ whole genome shotgun (WGS) entry which is preliminary data.</text>
</comment>
<proteinExistence type="predicted"/>
<name>A0A363CX82_9BACT</name>